<dbReference type="SMART" id="SM00028">
    <property type="entry name" value="TPR"/>
    <property type="match status" value="2"/>
</dbReference>
<dbReference type="SUPFAM" id="SSF48452">
    <property type="entry name" value="TPR-like"/>
    <property type="match status" value="1"/>
</dbReference>
<feature type="compositionally biased region" description="Polar residues" evidence="1">
    <location>
        <begin position="395"/>
        <end position="409"/>
    </location>
</feature>
<proteinExistence type="predicted"/>
<feature type="region of interest" description="Disordered" evidence="1">
    <location>
        <begin position="347"/>
        <end position="368"/>
    </location>
</feature>
<protein>
    <recommendedName>
        <fullName evidence="4">PB1 domain-containing protein</fullName>
    </recommendedName>
</protein>
<name>A0ABQ8F413_9FUNG</name>
<sequence length="503" mass="55425">MSTKEELQLWIEGAAAYRKGDLEGALTHFEPILSLSKVAFNAGMIYSHFNDHVSADNMYSAALASDPFLAVAFLQKAYAYFMLEDYSRAERCYNKLFELLLDNDYIDYAQLGLKYRLYRCEVHFNKAMCAYMVGDDARGVQGVAAAQKCARSQDHQAIIATAARSGVSDITLFTVPYEAIFEVSESKRKNLVRRSFLKDAKVVVSSGDDSSYVGFTGAAIIDPSLGDYSTDPSKDGGGGSNGTLTIRRRPELAGISTSIPRSPTDRSPVATPSSRTQNQRSRSSSLPSRDNISYSNQTIPRTGDYRPAIPHEVPNLSIAMGDSQTRLLSADPIMENNIAYASRSSSASALRQTRNPLQSLPRSNTDPIQLASGGVQQNTYRRPSFPGQEFPTLPGRNQTGVSLTRPTKSNEGDPNMAKVKIHLEGRTFLLSIPRDIDISTFCDIICSKQGTSSVPNIYYPDEDDPNTMISILDDDDLSLAMLSTKGNTLHFYCREQSDLLDFY</sequence>
<dbReference type="Gene3D" id="1.25.40.10">
    <property type="entry name" value="Tetratricopeptide repeat domain"/>
    <property type="match status" value="1"/>
</dbReference>
<dbReference type="Proteomes" id="UP001648503">
    <property type="component" value="Unassembled WGS sequence"/>
</dbReference>
<dbReference type="CDD" id="cd05992">
    <property type="entry name" value="PB1"/>
    <property type="match status" value="1"/>
</dbReference>
<dbReference type="PANTHER" id="PTHR15175:SF0">
    <property type="entry name" value="SH3 DOMAIN-CONTAINING PROTEIN C23A1.17"/>
    <property type="match status" value="1"/>
</dbReference>
<dbReference type="Gene3D" id="3.10.20.90">
    <property type="entry name" value="Phosphatidylinositol 3-kinase Catalytic Subunit, Chain A, domain 1"/>
    <property type="match status" value="1"/>
</dbReference>
<feature type="compositionally biased region" description="Polar residues" evidence="1">
    <location>
        <begin position="286"/>
        <end position="300"/>
    </location>
</feature>
<gene>
    <name evidence="2" type="ORF">BASA50_009599</name>
</gene>
<evidence type="ECO:0000313" key="2">
    <source>
        <dbReference type="EMBL" id="KAH6590185.1"/>
    </source>
</evidence>
<dbReference type="InterPro" id="IPR011990">
    <property type="entry name" value="TPR-like_helical_dom_sf"/>
</dbReference>
<feature type="compositionally biased region" description="Polar residues" evidence="1">
    <location>
        <begin position="350"/>
        <end position="367"/>
    </location>
</feature>
<feature type="region of interest" description="Disordered" evidence="1">
    <location>
        <begin position="224"/>
        <end position="310"/>
    </location>
</feature>
<evidence type="ECO:0000313" key="3">
    <source>
        <dbReference type="Proteomes" id="UP001648503"/>
    </source>
</evidence>
<dbReference type="SUPFAM" id="SSF54277">
    <property type="entry name" value="CAD &amp; PB1 domains"/>
    <property type="match status" value="1"/>
</dbReference>
<keyword evidence="3" id="KW-1185">Reference proteome</keyword>
<comment type="caution">
    <text evidence="2">The sequence shown here is derived from an EMBL/GenBank/DDBJ whole genome shotgun (WGS) entry which is preliminary data.</text>
</comment>
<dbReference type="InterPro" id="IPR051864">
    <property type="entry name" value="NCF2_NOXA1"/>
</dbReference>
<accession>A0ABQ8F413</accession>
<dbReference type="InterPro" id="IPR019734">
    <property type="entry name" value="TPR_rpt"/>
</dbReference>
<evidence type="ECO:0008006" key="4">
    <source>
        <dbReference type="Google" id="ProtNLM"/>
    </source>
</evidence>
<evidence type="ECO:0000256" key="1">
    <source>
        <dbReference type="SAM" id="MobiDB-lite"/>
    </source>
</evidence>
<dbReference type="PANTHER" id="PTHR15175">
    <property type="entry name" value="NEUTROPHIL CYTOSOLIC FACTOR 2, NEUTROPHIL NADPH OXIDASE FACTOR 2"/>
    <property type="match status" value="1"/>
</dbReference>
<feature type="region of interest" description="Disordered" evidence="1">
    <location>
        <begin position="386"/>
        <end position="414"/>
    </location>
</feature>
<dbReference type="EMBL" id="JAFCIX010000436">
    <property type="protein sequence ID" value="KAH6590185.1"/>
    <property type="molecule type" value="Genomic_DNA"/>
</dbReference>
<feature type="compositionally biased region" description="Low complexity" evidence="1">
    <location>
        <begin position="273"/>
        <end position="285"/>
    </location>
</feature>
<reference evidence="2 3" key="1">
    <citation type="submission" date="2021-02" db="EMBL/GenBank/DDBJ databases">
        <title>Variation within the Batrachochytrium salamandrivorans European outbreak.</title>
        <authorList>
            <person name="Kelly M."/>
            <person name="Pasmans F."/>
            <person name="Shea T.P."/>
            <person name="Munoz J.F."/>
            <person name="Carranza S."/>
            <person name="Cuomo C.A."/>
            <person name="Martel A."/>
        </authorList>
    </citation>
    <scope>NUCLEOTIDE SEQUENCE [LARGE SCALE GENOMIC DNA]</scope>
    <source>
        <strain evidence="2 3">AMFP18/2</strain>
    </source>
</reference>
<organism evidence="2 3">
    <name type="scientific">Batrachochytrium salamandrivorans</name>
    <dbReference type="NCBI Taxonomy" id="1357716"/>
    <lineage>
        <taxon>Eukaryota</taxon>
        <taxon>Fungi</taxon>
        <taxon>Fungi incertae sedis</taxon>
        <taxon>Chytridiomycota</taxon>
        <taxon>Chytridiomycota incertae sedis</taxon>
        <taxon>Chytridiomycetes</taxon>
        <taxon>Rhizophydiales</taxon>
        <taxon>Rhizophydiales incertae sedis</taxon>
        <taxon>Batrachochytrium</taxon>
    </lineage>
</organism>